<reference evidence="2 3" key="1">
    <citation type="submission" date="2016-04" db="EMBL/GenBank/DDBJ databases">
        <title>A degradative enzymes factory behind the ericoid mycorrhizal symbiosis.</title>
        <authorList>
            <consortium name="DOE Joint Genome Institute"/>
            <person name="Martino E."/>
            <person name="Morin E."/>
            <person name="Grelet G."/>
            <person name="Kuo A."/>
            <person name="Kohler A."/>
            <person name="Daghino S."/>
            <person name="Barry K."/>
            <person name="Choi C."/>
            <person name="Cichocki N."/>
            <person name="Clum A."/>
            <person name="Copeland A."/>
            <person name="Hainaut M."/>
            <person name="Haridas S."/>
            <person name="Labutti K."/>
            <person name="Lindquist E."/>
            <person name="Lipzen A."/>
            <person name="Khouja H.-R."/>
            <person name="Murat C."/>
            <person name="Ohm R."/>
            <person name="Olson A."/>
            <person name="Spatafora J."/>
            <person name="Veneault-Fourrey C."/>
            <person name="Henrissat B."/>
            <person name="Grigoriev I."/>
            <person name="Martin F."/>
            <person name="Perotto S."/>
        </authorList>
    </citation>
    <scope>NUCLEOTIDE SEQUENCE [LARGE SCALE GENOMIC DNA]</scope>
    <source>
        <strain evidence="2 3">F</strain>
    </source>
</reference>
<feature type="compositionally biased region" description="Basic and acidic residues" evidence="1">
    <location>
        <begin position="9"/>
        <end position="24"/>
    </location>
</feature>
<dbReference type="EMBL" id="KZ613940">
    <property type="protein sequence ID" value="PMD44833.1"/>
    <property type="molecule type" value="Genomic_DNA"/>
</dbReference>
<name>A0A2J6S232_HYAVF</name>
<protein>
    <submittedName>
        <fullName evidence="2">Uncharacterized protein</fullName>
    </submittedName>
</protein>
<gene>
    <name evidence="2" type="ORF">L207DRAFT_507773</name>
</gene>
<accession>A0A2J6S232</accession>
<dbReference type="Proteomes" id="UP000235786">
    <property type="component" value="Unassembled WGS sequence"/>
</dbReference>
<dbReference type="AlphaFoldDB" id="A0A2J6S232"/>
<proteinExistence type="predicted"/>
<evidence type="ECO:0000313" key="3">
    <source>
        <dbReference type="Proteomes" id="UP000235786"/>
    </source>
</evidence>
<organism evidence="2 3">
    <name type="scientific">Hyaloscypha variabilis (strain UAMH 11265 / GT02V1 / F)</name>
    <name type="common">Meliniomyces variabilis</name>
    <dbReference type="NCBI Taxonomy" id="1149755"/>
    <lineage>
        <taxon>Eukaryota</taxon>
        <taxon>Fungi</taxon>
        <taxon>Dikarya</taxon>
        <taxon>Ascomycota</taxon>
        <taxon>Pezizomycotina</taxon>
        <taxon>Leotiomycetes</taxon>
        <taxon>Helotiales</taxon>
        <taxon>Hyaloscyphaceae</taxon>
        <taxon>Hyaloscypha</taxon>
        <taxon>Hyaloscypha variabilis</taxon>
    </lineage>
</organism>
<sequence>MAVGNVRIGKGEEGDRITGKGEEGDRITGKGSYVGSLFLKQRWQIGGSGECLSCLSARGHVFQGE</sequence>
<feature type="region of interest" description="Disordered" evidence="1">
    <location>
        <begin position="1"/>
        <end position="24"/>
    </location>
</feature>
<evidence type="ECO:0000313" key="2">
    <source>
        <dbReference type="EMBL" id="PMD44833.1"/>
    </source>
</evidence>
<keyword evidence="3" id="KW-1185">Reference proteome</keyword>
<evidence type="ECO:0000256" key="1">
    <source>
        <dbReference type="SAM" id="MobiDB-lite"/>
    </source>
</evidence>